<dbReference type="AlphaFoldDB" id="A0A8J4THA6"/>
<evidence type="ECO:0000256" key="4">
    <source>
        <dbReference type="ARBA" id="ARBA00022970"/>
    </source>
</evidence>
<feature type="transmembrane region" description="Helical" evidence="8">
    <location>
        <begin position="19"/>
        <end position="38"/>
    </location>
</feature>
<feature type="transmembrane region" description="Helical" evidence="8">
    <location>
        <begin position="217"/>
        <end position="234"/>
    </location>
</feature>
<feature type="non-terminal residue" evidence="10">
    <location>
        <position position="1"/>
    </location>
</feature>
<keyword evidence="11" id="KW-1185">Reference proteome</keyword>
<dbReference type="Pfam" id="PF01490">
    <property type="entry name" value="Aa_trans"/>
    <property type="match status" value="1"/>
</dbReference>
<dbReference type="PANTHER" id="PTHR22950:SF646">
    <property type="entry name" value="SODIUM-COUPLED NEUTRAL AMINO ACID TRANSPORTER 10-RELATED"/>
    <property type="match status" value="1"/>
</dbReference>
<feature type="compositionally biased region" description="Polar residues" evidence="7">
    <location>
        <begin position="660"/>
        <end position="672"/>
    </location>
</feature>
<sequence>FKSSCFLCFVFQGPHHFRVVVLSLFTVVITPLCMIFKVQRLASMSAFALFFYSLMVIHMVFVLGGPKFILRFPLSHMNWWRPAGLIQCSPIFFASIFCQTQLHTVYAGMQYPSVSAIRYVLRVVVIVIAVAYGLFGFFGYVAFVDSGDLPGNIFLMYPNNMFTFVVQAGFLFTITVSIPLVLFPLRQSLHSFLFHRTPSLIIDGETGEDGSVPTRRFRLMTISILITCFLLSLTTNKIEVIIQLTSSLAGSLIGYILPGLAAFYAFAHHHFHKSSMERRKGTGLLCVGLFLLVSGLLAVHHQNSPPISMPSGGRDPHSPVENLRQISKHISNQHLQNDIHRILSIDKKNEQARAPDELGRRLRDSLVNKSNIMPEETLVDGKMDISHNAVHQRRVSPIQTTEHVEPVSELASVHNVNQTLNSFASLTPTSLKADRNSSADGLLERPQRGAFVVDNKTDNGMSPSTSFKHEKHEPNISNVTSASNIDSKHVVSLEKAPITERFSIPDKVVGEIEARSENTRIQQSSSQPELDDTNKIEVNERQVSGNEKIRSKNVIVKLPDPEAIRNQTHFENAERIFVSSSPDGHAVRYPSNGSNMMTLNLTNKENLVESIPVLPIVESNNYSIPITPQAMIPQSVESLLRTEPGSSGQIDGVTSRKSESLSNRSGLMNGTDETVPHPKSFVISGDNRIPSDIEVPLEMLPPASESHELVSNGSEGAPNASRNSAPLDGTIDVKLSRNISVLSPVKHTIPDVLPLTNISSVELVHLDESKPSAKSDVTSKEPESLVSRPIEIHSNEVVIPHKSVLMPVEPEELLNVDSKRISNLKPPVPSSQNSKESANKYPGDPLSQVHIETR</sequence>
<feature type="transmembrane region" description="Helical" evidence="8">
    <location>
        <begin position="240"/>
        <end position="267"/>
    </location>
</feature>
<feature type="transmembrane region" description="Helical" evidence="8">
    <location>
        <begin position="279"/>
        <end position="299"/>
    </location>
</feature>
<evidence type="ECO:0000256" key="8">
    <source>
        <dbReference type="SAM" id="Phobius"/>
    </source>
</evidence>
<evidence type="ECO:0000256" key="7">
    <source>
        <dbReference type="SAM" id="MobiDB-lite"/>
    </source>
</evidence>
<keyword evidence="5 8" id="KW-1133">Transmembrane helix</keyword>
<comment type="subcellular location">
    <subcellularLocation>
        <location evidence="1">Membrane</location>
        <topology evidence="1">Multi-pass membrane protein</topology>
    </subcellularLocation>
</comment>
<organism evidence="10 11">
    <name type="scientific">Paragonimus heterotremus</name>
    <dbReference type="NCBI Taxonomy" id="100268"/>
    <lineage>
        <taxon>Eukaryota</taxon>
        <taxon>Metazoa</taxon>
        <taxon>Spiralia</taxon>
        <taxon>Lophotrochozoa</taxon>
        <taxon>Platyhelminthes</taxon>
        <taxon>Trematoda</taxon>
        <taxon>Digenea</taxon>
        <taxon>Plagiorchiida</taxon>
        <taxon>Troglotremata</taxon>
        <taxon>Troglotrematidae</taxon>
        <taxon>Paragonimus</taxon>
    </lineage>
</organism>
<comment type="caution">
    <text evidence="10">The sequence shown here is derived from an EMBL/GenBank/DDBJ whole genome shotgun (WGS) entry which is preliminary data.</text>
</comment>
<feature type="domain" description="Amino acid transporter transmembrane" evidence="9">
    <location>
        <begin position="11"/>
        <end position="297"/>
    </location>
</feature>
<feature type="compositionally biased region" description="Polar residues" evidence="7">
    <location>
        <begin position="709"/>
        <end position="724"/>
    </location>
</feature>
<evidence type="ECO:0000256" key="6">
    <source>
        <dbReference type="ARBA" id="ARBA00023136"/>
    </source>
</evidence>
<proteinExistence type="predicted"/>
<evidence type="ECO:0000256" key="1">
    <source>
        <dbReference type="ARBA" id="ARBA00004141"/>
    </source>
</evidence>
<dbReference type="PANTHER" id="PTHR22950">
    <property type="entry name" value="AMINO ACID TRANSPORTER"/>
    <property type="match status" value="1"/>
</dbReference>
<evidence type="ECO:0000259" key="9">
    <source>
        <dbReference type="Pfam" id="PF01490"/>
    </source>
</evidence>
<dbReference type="EMBL" id="LUCH01001506">
    <property type="protein sequence ID" value="KAF5402957.1"/>
    <property type="molecule type" value="Genomic_DNA"/>
</dbReference>
<dbReference type="OrthoDB" id="513400at2759"/>
<evidence type="ECO:0000256" key="3">
    <source>
        <dbReference type="ARBA" id="ARBA00022692"/>
    </source>
</evidence>
<evidence type="ECO:0000256" key="5">
    <source>
        <dbReference type="ARBA" id="ARBA00022989"/>
    </source>
</evidence>
<feature type="region of interest" description="Disordered" evidence="7">
    <location>
        <begin position="642"/>
        <end position="687"/>
    </location>
</feature>
<evidence type="ECO:0000313" key="11">
    <source>
        <dbReference type="Proteomes" id="UP000748531"/>
    </source>
</evidence>
<dbReference type="GO" id="GO:0015179">
    <property type="term" value="F:L-amino acid transmembrane transporter activity"/>
    <property type="evidence" value="ECO:0007669"/>
    <property type="project" value="TreeGrafter"/>
</dbReference>
<evidence type="ECO:0000313" key="10">
    <source>
        <dbReference type="EMBL" id="KAF5402957.1"/>
    </source>
</evidence>
<gene>
    <name evidence="10" type="ORF">PHET_03333</name>
</gene>
<accession>A0A8J4THA6</accession>
<keyword evidence="6 8" id="KW-0472">Membrane</keyword>
<feature type="transmembrane region" description="Helical" evidence="8">
    <location>
        <begin position="45"/>
        <end position="64"/>
    </location>
</feature>
<reference evidence="10" key="1">
    <citation type="submission" date="2019-05" db="EMBL/GenBank/DDBJ databases">
        <title>Annotation for the trematode Paragonimus heterotremus.</title>
        <authorList>
            <person name="Choi Y.-J."/>
        </authorList>
    </citation>
    <scope>NUCLEOTIDE SEQUENCE</scope>
    <source>
        <strain evidence="10">LC</strain>
    </source>
</reference>
<feature type="transmembrane region" description="Helical" evidence="8">
    <location>
        <begin position="84"/>
        <end position="107"/>
    </location>
</feature>
<evidence type="ECO:0000256" key="2">
    <source>
        <dbReference type="ARBA" id="ARBA00022448"/>
    </source>
</evidence>
<protein>
    <recommendedName>
        <fullName evidence="9">Amino acid transporter transmembrane domain-containing protein</fullName>
    </recommendedName>
</protein>
<dbReference type="GO" id="GO:0016020">
    <property type="term" value="C:membrane"/>
    <property type="evidence" value="ECO:0007669"/>
    <property type="project" value="UniProtKB-SubCell"/>
</dbReference>
<feature type="transmembrane region" description="Helical" evidence="8">
    <location>
        <begin position="161"/>
        <end position="183"/>
    </location>
</feature>
<dbReference type="InterPro" id="IPR013057">
    <property type="entry name" value="AA_transpt_TM"/>
</dbReference>
<keyword evidence="3 8" id="KW-0812">Transmembrane</keyword>
<keyword evidence="4" id="KW-0029">Amino-acid transport</keyword>
<feature type="region of interest" description="Disordered" evidence="7">
    <location>
        <begin position="453"/>
        <end position="473"/>
    </location>
</feature>
<feature type="transmembrane region" description="Helical" evidence="8">
    <location>
        <begin position="119"/>
        <end position="141"/>
    </location>
</feature>
<dbReference type="Proteomes" id="UP000748531">
    <property type="component" value="Unassembled WGS sequence"/>
</dbReference>
<feature type="region of interest" description="Disordered" evidence="7">
    <location>
        <begin position="819"/>
        <end position="854"/>
    </location>
</feature>
<feature type="region of interest" description="Disordered" evidence="7">
    <location>
        <begin position="704"/>
        <end position="725"/>
    </location>
</feature>
<name>A0A8J4THA6_9TREM</name>
<keyword evidence="2" id="KW-0813">Transport</keyword>